<comment type="caution">
    <text evidence="2">The sequence shown here is derived from an EMBL/GenBank/DDBJ whole genome shotgun (WGS) entry which is preliminary data.</text>
</comment>
<sequence>MAAKQYSLAPSTWGAGVEVPVDHVSQATLFSDFAGRKGTTYVDVVLEANPLNRSWRVRRRSGGELPGPVLGEVAPEWRAHFDEVERVHSSFLQPATVAAVNLNKDTGRFDVHVVLPEPQLAVPRNNAPEEAAVLLPGDMLVIDTSVGEFEAAELSARSPGQWFVGLVPIDGTPLATLDGRVLGAIAEPDGEAVLAWLSQFPNGGLWARAVVLDGMAALDAASPDEGTEQIPALSAAPQRRPEPWQLIEFPGGGWAVTVERDFATDPVDEVKPKHTARYVSLGGGARPEELSAPTEMFGRVDEPAEAESPRRPEPTAVAAQNTRDGYLTEVEKVQLRRKNRKRRRGGRHRR</sequence>
<evidence type="ECO:0000313" key="2">
    <source>
        <dbReference type="EMBL" id="MBA5243391.1"/>
    </source>
</evidence>
<reference evidence="2 3" key="1">
    <citation type="submission" date="2020-07" db="EMBL/GenBank/DDBJ databases">
        <title>Draft genome and description of Corynebacterium haemomassiliense strain Marseile-Q3615 sp. nov.</title>
        <authorList>
            <person name="Boxberger M."/>
            <person name="La Scola B."/>
        </authorList>
    </citation>
    <scope>NUCLEOTIDE SEQUENCE [LARGE SCALE GENOMIC DNA]</scope>
    <source>
        <strain evidence="2 3">Marseille-Q3615</strain>
    </source>
</reference>
<dbReference type="EMBL" id="JACDTZ010000001">
    <property type="protein sequence ID" value="MBA5243391.1"/>
    <property type="molecule type" value="Genomic_DNA"/>
</dbReference>
<evidence type="ECO:0000256" key="1">
    <source>
        <dbReference type="SAM" id="MobiDB-lite"/>
    </source>
</evidence>
<feature type="region of interest" description="Disordered" evidence="1">
    <location>
        <begin position="281"/>
        <end position="350"/>
    </location>
</feature>
<name>A0A7W2E930_9CORY</name>
<feature type="compositionally biased region" description="Basic and acidic residues" evidence="1">
    <location>
        <begin position="298"/>
        <end position="313"/>
    </location>
</feature>
<organism evidence="2 3">
    <name type="scientific">Corynebacterium haemomassiliense</name>
    <dbReference type="NCBI Taxonomy" id="2754726"/>
    <lineage>
        <taxon>Bacteria</taxon>
        <taxon>Bacillati</taxon>
        <taxon>Actinomycetota</taxon>
        <taxon>Actinomycetes</taxon>
        <taxon>Mycobacteriales</taxon>
        <taxon>Corynebacteriaceae</taxon>
        <taxon>Corynebacterium</taxon>
    </lineage>
</organism>
<dbReference type="AlphaFoldDB" id="A0A7W2E930"/>
<dbReference type="RefSeq" id="WP_181888150.1">
    <property type="nucleotide sequence ID" value="NZ_JACDTZ010000001.1"/>
</dbReference>
<keyword evidence="3" id="KW-1185">Reference proteome</keyword>
<evidence type="ECO:0000313" key="3">
    <source>
        <dbReference type="Proteomes" id="UP000523682"/>
    </source>
</evidence>
<feature type="compositionally biased region" description="Basic residues" evidence="1">
    <location>
        <begin position="335"/>
        <end position="350"/>
    </location>
</feature>
<dbReference type="Proteomes" id="UP000523682">
    <property type="component" value="Unassembled WGS sequence"/>
</dbReference>
<protein>
    <submittedName>
        <fullName evidence="2">Uncharacterized protein</fullName>
    </submittedName>
</protein>
<gene>
    <name evidence="2" type="ORF">H0193_00915</name>
</gene>
<proteinExistence type="predicted"/>
<accession>A0A7W2E930</accession>